<keyword evidence="8" id="KW-1185">Reference proteome</keyword>
<dbReference type="SUPFAM" id="SSF46785">
    <property type="entry name" value="Winged helix' DNA-binding domain"/>
    <property type="match status" value="1"/>
</dbReference>
<dbReference type="Gene3D" id="3.30.1490.190">
    <property type="match status" value="1"/>
</dbReference>
<protein>
    <submittedName>
        <fullName evidence="7">Transcriptional regulator</fullName>
    </submittedName>
</protein>
<accession>A0ABQ2BDC1</accession>
<evidence type="ECO:0000313" key="8">
    <source>
        <dbReference type="Proteomes" id="UP000645390"/>
    </source>
</evidence>
<name>A0ABQ2BDC1_9SPHI</name>
<dbReference type="PANTHER" id="PTHR33202">
    <property type="entry name" value="ZINC UPTAKE REGULATION PROTEIN"/>
    <property type="match status" value="1"/>
</dbReference>
<dbReference type="InterPro" id="IPR036390">
    <property type="entry name" value="WH_DNA-bd_sf"/>
</dbReference>
<dbReference type="Proteomes" id="UP000645390">
    <property type="component" value="Unassembled WGS sequence"/>
</dbReference>
<dbReference type="InterPro" id="IPR043135">
    <property type="entry name" value="Fur_C"/>
</dbReference>
<dbReference type="RefSeq" id="WP_188411880.1">
    <property type="nucleotide sequence ID" value="NZ_BMDJ01000002.1"/>
</dbReference>
<comment type="similarity">
    <text evidence="1">Belongs to the Fur family.</text>
</comment>
<gene>
    <name evidence="7" type="ORF">GCM10008119_06920</name>
</gene>
<sequence>MNEEFTDLLDKHNLKKTSPRLSVLSILKSRDVATSQPELEQIIGKEVDRVTLYRTLTTFEEKGIIHKVLDLNGTSNYALSSSTISNNQLHDEHVHFNCTVCLNVYCLDQLHIPKLSMPQGFSSQNVNVIVYGICYSCNKKAEEFLKKKDNA</sequence>
<evidence type="ECO:0000313" key="7">
    <source>
        <dbReference type="EMBL" id="GGI23293.1"/>
    </source>
</evidence>
<keyword evidence="6" id="KW-0804">Transcription</keyword>
<evidence type="ECO:0000256" key="4">
    <source>
        <dbReference type="ARBA" id="ARBA00023015"/>
    </source>
</evidence>
<comment type="caution">
    <text evidence="7">The sequence shown here is derived from an EMBL/GenBank/DDBJ whole genome shotgun (WGS) entry which is preliminary data.</text>
</comment>
<evidence type="ECO:0000256" key="1">
    <source>
        <dbReference type="ARBA" id="ARBA00007957"/>
    </source>
</evidence>
<dbReference type="InterPro" id="IPR036388">
    <property type="entry name" value="WH-like_DNA-bd_sf"/>
</dbReference>
<keyword evidence="5" id="KW-0238">DNA-binding</keyword>
<keyword evidence="4" id="KW-0805">Transcription regulation</keyword>
<evidence type="ECO:0000256" key="3">
    <source>
        <dbReference type="ARBA" id="ARBA00022833"/>
    </source>
</evidence>
<evidence type="ECO:0000256" key="5">
    <source>
        <dbReference type="ARBA" id="ARBA00023125"/>
    </source>
</evidence>
<dbReference type="Pfam" id="PF01475">
    <property type="entry name" value="FUR"/>
    <property type="match status" value="1"/>
</dbReference>
<dbReference type="EMBL" id="BMDJ01000002">
    <property type="protein sequence ID" value="GGI23293.1"/>
    <property type="molecule type" value="Genomic_DNA"/>
</dbReference>
<reference evidence="8" key="1">
    <citation type="journal article" date="2019" name="Int. J. Syst. Evol. Microbiol.">
        <title>The Global Catalogue of Microorganisms (GCM) 10K type strain sequencing project: providing services to taxonomists for standard genome sequencing and annotation.</title>
        <authorList>
            <consortium name="The Broad Institute Genomics Platform"/>
            <consortium name="The Broad Institute Genome Sequencing Center for Infectious Disease"/>
            <person name="Wu L."/>
            <person name="Ma J."/>
        </authorList>
    </citation>
    <scope>NUCLEOTIDE SEQUENCE [LARGE SCALE GENOMIC DNA]</scope>
    <source>
        <strain evidence="8">CCM 8939</strain>
    </source>
</reference>
<evidence type="ECO:0000256" key="6">
    <source>
        <dbReference type="ARBA" id="ARBA00023163"/>
    </source>
</evidence>
<dbReference type="PANTHER" id="PTHR33202:SF22">
    <property type="entry name" value="HYDROGEN PEROXIDE SENSITIVE REPRESSOR"/>
    <property type="match status" value="1"/>
</dbReference>
<keyword evidence="2" id="KW-0678">Repressor</keyword>
<evidence type="ECO:0000256" key="2">
    <source>
        <dbReference type="ARBA" id="ARBA00022491"/>
    </source>
</evidence>
<dbReference type="InterPro" id="IPR002481">
    <property type="entry name" value="FUR"/>
</dbReference>
<keyword evidence="3" id="KW-0862">Zinc</keyword>
<organism evidence="7 8">
    <name type="scientific">Pedobacter mendelii</name>
    <dbReference type="NCBI Taxonomy" id="1908240"/>
    <lineage>
        <taxon>Bacteria</taxon>
        <taxon>Pseudomonadati</taxon>
        <taxon>Bacteroidota</taxon>
        <taxon>Sphingobacteriia</taxon>
        <taxon>Sphingobacteriales</taxon>
        <taxon>Sphingobacteriaceae</taxon>
        <taxon>Pedobacter</taxon>
    </lineage>
</organism>
<dbReference type="Gene3D" id="1.10.10.10">
    <property type="entry name" value="Winged helix-like DNA-binding domain superfamily/Winged helix DNA-binding domain"/>
    <property type="match status" value="1"/>
</dbReference>
<proteinExistence type="inferred from homology"/>